<feature type="compositionally biased region" description="Basic and acidic residues" evidence="1">
    <location>
        <begin position="250"/>
        <end position="260"/>
    </location>
</feature>
<feature type="region of interest" description="Disordered" evidence="1">
    <location>
        <begin position="231"/>
        <end position="260"/>
    </location>
</feature>
<evidence type="ECO:0000259" key="2">
    <source>
        <dbReference type="Pfam" id="PF02720"/>
    </source>
</evidence>
<evidence type="ECO:0000313" key="3">
    <source>
        <dbReference type="EMBL" id="ORA17751.1"/>
    </source>
</evidence>
<dbReference type="Pfam" id="PF02720">
    <property type="entry name" value="DUF222"/>
    <property type="match status" value="1"/>
</dbReference>
<evidence type="ECO:0000256" key="1">
    <source>
        <dbReference type="SAM" id="MobiDB-lite"/>
    </source>
</evidence>
<organism evidence="3 4">
    <name type="scientific">Mycobacterium arosiense ATCC BAA-1401 = DSM 45069</name>
    <dbReference type="NCBI Taxonomy" id="1265311"/>
    <lineage>
        <taxon>Bacteria</taxon>
        <taxon>Bacillati</taxon>
        <taxon>Actinomycetota</taxon>
        <taxon>Actinomycetes</taxon>
        <taxon>Mycobacteriales</taxon>
        <taxon>Mycobacteriaceae</taxon>
        <taxon>Mycobacterium</taxon>
        <taxon>Mycobacterium avium complex (MAC)</taxon>
    </lineage>
</organism>
<reference evidence="3 4" key="1">
    <citation type="submission" date="2016-12" db="EMBL/GenBank/DDBJ databases">
        <title>The new phylogeny of genus Mycobacterium.</title>
        <authorList>
            <person name="Tortoli E."/>
            <person name="Trovato A."/>
            <person name="Cirillo D.M."/>
        </authorList>
    </citation>
    <scope>NUCLEOTIDE SEQUENCE [LARGE SCALE GENOMIC DNA]</scope>
    <source>
        <strain evidence="3 4">DSM 45069</strain>
    </source>
</reference>
<gene>
    <name evidence="3" type="ORF">BST14_08145</name>
</gene>
<sequence length="358" mass="38280">MVDREALAAAFDTIDAALDVLVGYDSEALATREQLAMLERCEKVRRRLPAIEHPLINALARQAPSTELGGTAVHAIAEATLIGRSEASRRIKEARDLGPRHGLTGEPIPPALAATAAAQRDGTLGSGQVSVIRKFYHQLPGWIDAATREQAEAKLAAEGTRYRPEQLDKLAAVLADCLNPDGGYRDEDRARRRGLTLGNQQPDGMSALRGWLTPETRATIEAVLAKLAAPGMCNPDDDTPRIEGTPSEQAIERDSRSAAQRNHDGLNAALRGLLASGNLGQHNGLPASIVVTTTLAELEAAAGRGLTGGGTLLPMSDVIRLARHAHHYLAIFNKGKALALYHTKRLANPGQRIVLYAK</sequence>
<comment type="caution">
    <text evidence="3">The sequence shown here is derived from an EMBL/GenBank/DDBJ whole genome shotgun (WGS) entry which is preliminary data.</text>
</comment>
<dbReference type="Proteomes" id="UP000192707">
    <property type="component" value="Unassembled WGS sequence"/>
</dbReference>
<keyword evidence="4" id="KW-1185">Reference proteome</keyword>
<feature type="non-terminal residue" evidence="3">
    <location>
        <position position="358"/>
    </location>
</feature>
<dbReference type="InterPro" id="IPR003870">
    <property type="entry name" value="DUF222"/>
</dbReference>
<protein>
    <recommendedName>
        <fullName evidence="2">DUF222 domain-containing protein</fullName>
    </recommendedName>
</protein>
<evidence type="ECO:0000313" key="4">
    <source>
        <dbReference type="Proteomes" id="UP000192707"/>
    </source>
</evidence>
<dbReference type="EMBL" id="MVHG01000013">
    <property type="protein sequence ID" value="ORA17751.1"/>
    <property type="molecule type" value="Genomic_DNA"/>
</dbReference>
<name>A0A1W9ZLH3_MYCAI</name>
<proteinExistence type="predicted"/>
<accession>A0A1W9ZLH3</accession>
<feature type="domain" description="DUF222" evidence="2">
    <location>
        <begin position="36"/>
        <end position="358"/>
    </location>
</feature>
<dbReference type="AlphaFoldDB" id="A0A1W9ZLH3"/>